<evidence type="ECO:0000259" key="4">
    <source>
        <dbReference type="Pfam" id="PF00733"/>
    </source>
</evidence>
<evidence type="ECO:0000256" key="3">
    <source>
        <dbReference type="ARBA" id="ARBA00048741"/>
    </source>
</evidence>
<dbReference type="InterPro" id="IPR051786">
    <property type="entry name" value="ASN_synthetase/amidase"/>
</dbReference>
<organism evidence="5">
    <name type="scientific">Ignavibacterium album</name>
    <dbReference type="NCBI Taxonomy" id="591197"/>
    <lineage>
        <taxon>Bacteria</taxon>
        <taxon>Pseudomonadati</taxon>
        <taxon>Ignavibacteriota</taxon>
        <taxon>Ignavibacteria</taxon>
        <taxon>Ignavibacteriales</taxon>
        <taxon>Ignavibacteriaceae</taxon>
        <taxon>Ignavibacterium</taxon>
    </lineage>
</organism>
<evidence type="ECO:0000313" key="5">
    <source>
        <dbReference type="EMBL" id="HFI90611.1"/>
    </source>
</evidence>
<accession>A0A7V2ZII3</accession>
<evidence type="ECO:0000256" key="2">
    <source>
        <dbReference type="ARBA" id="ARBA00012737"/>
    </source>
</evidence>
<dbReference type="GO" id="GO:0004066">
    <property type="term" value="F:asparagine synthase (glutamine-hydrolyzing) activity"/>
    <property type="evidence" value="ECO:0007669"/>
    <property type="project" value="UniProtKB-EC"/>
</dbReference>
<gene>
    <name evidence="5" type="ORF">ENS31_03645</name>
</gene>
<dbReference type="InterPro" id="IPR014729">
    <property type="entry name" value="Rossmann-like_a/b/a_fold"/>
</dbReference>
<comment type="pathway">
    <text evidence="1">Amino-acid biosynthesis; L-asparagine biosynthesis; L-asparagine from L-aspartate (L-Gln route): step 1/1.</text>
</comment>
<dbReference type="SUPFAM" id="SSF56235">
    <property type="entry name" value="N-terminal nucleophile aminohydrolases (Ntn hydrolases)"/>
    <property type="match status" value="1"/>
</dbReference>
<proteinExistence type="predicted"/>
<dbReference type="PANTHER" id="PTHR43284:SF1">
    <property type="entry name" value="ASPARAGINE SYNTHETASE"/>
    <property type="match status" value="1"/>
</dbReference>
<reference evidence="5" key="1">
    <citation type="journal article" date="2020" name="mSystems">
        <title>Genome- and Community-Level Interaction Insights into Carbon Utilization and Element Cycling Functions of Hydrothermarchaeota in Hydrothermal Sediment.</title>
        <authorList>
            <person name="Zhou Z."/>
            <person name="Liu Y."/>
            <person name="Xu W."/>
            <person name="Pan J."/>
            <person name="Luo Z.H."/>
            <person name="Li M."/>
        </authorList>
    </citation>
    <scope>NUCLEOTIDE SEQUENCE [LARGE SCALE GENOMIC DNA]</scope>
    <source>
        <strain evidence="5">SpSt-479</strain>
    </source>
</reference>
<dbReference type="Gene3D" id="3.60.20.10">
    <property type="entry name" value="Glutamine Phosphoribosylpyrophosphate, subunit 1, domain 1"/>
    <property type="match status" value="1"/>
</dbReference>
<dbReference type="EC" id="6.3.5.4" evidence="2"/>
<protein>
    <recommendedName>
        <fullName evidence="2">asparagine synthase (glutamine-hydrolyzing)</fullName>
        <ecNumber evidence="2">6.3.5.4</ecNumber>
    </recommendedName>
</protein>
<dbReference type="SUPFAM" id="SSF52402">
    <property type="entry name" value="Adenine nucleotide alpha hydrolases-like"/>
    <property type="match status" value="1"/>
</dbReference>
<dbReference type="GO" id="GO:0006529">
    <property type="term" value="P:asparagine biosynthetic process"/>
    <property type="evidence" value="ECO:0007669"/>
    <property type="project" value="InterPro"/>
</dbReference>
<name>A0A7V2ZII3_9BACT</name>
<dbReference type="EMBL" id="DSUJ01000008">
    <property type="protein sequence ID" value="HFI90611.1"/>
    <property type="molecule type" value="Genomic_DNA"/>
</dbReference>
<evidence type="ECO:0000256" key="1">
    <source>
        <dbReference type="ARBA" id="ARBA00005187"/>
    </source>
</evidence>
<feature type="domain" description="Asparagine synthetase" evidence="4">
    <location>
        <begin position="215"/>
        <end position="315"/>
    </location>
</feature>
<dbReference type="AlphaFoldDB" id="A0A7V2ZII3"/>
<dbReference type="InterPro" id="IPR029055">
    <property type="entry name" value="Ntn_hydrolases_N"/>
</dbReference>
<dbReference type="InterPro" id="IPR001962">
    <property type="entry name" value="Asn_synthase"/>
</dbReference>
<comment type="caution">
    <text evidence="5">The sequence shown here is derived from an EMBL/GenBank/DDBJ whole genome shotgun (WGS) entry which is preliminary data.</text>
</comment>
<comment type="catalytic activity">
    <reaction evidence="3">
        <text>L-aspartate + L-glutamine + ATP + H2O = L-asparagine + L-glutamate + AMP + diphosphate + H(+)</text>
        <dbReference type="Rhea" id="RHEA:12228"/>
        <dbReference type="ChEBI" id="CHEBI:15377"/>
        <dbReference type="ChEBI" id="CHEBI:15378"/>
        <dbReference type="ChEBI" id="CHEBI:29985"/>
        <dbReference type="ChEBI" id="CHEBI:29991"/>
        <dbReference type="ChEBI" id="CHEBI:30616"/>
        <dbReference type="ChEBI" id="CHEBI:33019"/>
        <dbReference type="ChEBI" id="CHEBI:58048"/>
        <dbReference type="ChEBI" id="CHEBI:58359"/>
        <dbReference type="ChEBI" id="CHEBI:456215"/>
        <dbReference type="EC" id="6.3.5.4"/>
    </reaction>
</comment>
<dbReference type="PANTHER" id="PTHR43284">
    <property type="entry name" value="ASPARAGINE SYNTHETASE (GLUTAMINE-HYDROLYZING)"/>
    <property type="match status" value="1"/>
</dbReference>
<dbReference type="Gene3D" id="3.40.50.620">
    <property type="entry name" value="HUPs"/>
    <property type="match status" value="1"/>
</dbReference>
<dbReference type="Pfam" id="PF00733">
    <property type="entry name" value="Asn_synthase"/>
    <property type="match status" value="1"/>
</dbReference>
<sequence>MSWIIGAISTERIDSDIILSSFGGKFNYKYETDKIKLYAGCLSENLYFHKDKNDDKKGWIVVGIGLQNNVDTTNILLKDDWKKILERDDRREIIKNLDGHFIIIEWNVNSLSFYSDVLGLRDIYVAQNKNIVFFSTNVIWLSRLVNIEIDFFEFGSRWLLFNQISDKSIFKDIHRVVAGKSAIISFNQNLLVEYSDYNWLPSNKTKQFGIEEFSSKLNSLVKINLPKEKHLSLSLSGGMDSRVILSFLLQNNDLAFDTHTFGNPMHPDSIVAQEITDKLNIQHEQFNATIPTADICIEEISRYTSATLVSNAASSFLQLQNYSFLNDKSVVLIDGGFGEIWRREFFYKLFLQGKSALLERNITKIIPYLMLKRADIFTIEVFEQMMKGIEIQLNELFAKLPKIEIDSIGNWLDLFAIKTRLINYYSHEQSRLDNYLISVMPFIQPSLMKNLLNMPIHLRQNGKLFRKIIKNNAPILEKFSLAKGKSVHPYFLNSLQSRLYGVVIEKLKLNKYHENNSHALLNNLKEYVYDMLNSRGVKETSYYDYSKIKKIVELYYKGDTSLINSLDWWLSFELFRQNISSIKK</sequence>